<dbReference type="EMBL" id="CP049886">
    <property type="protein sequence ID" value="QIL46235.1"/>
    <property type="molecule type" value="Genomic_DNA"/>
</dbReference>
<organism evidence="1 2">
    <name type="scientific">Vagococcus coleopterorum</name>
    <dbReference type="NCBI Taxonomy" id="2714946"/>
    <lineage>
        <taxon>Bacteria</taxon>
        <taxon>Bacillati</taxon>
        <taxon>Bacillota</taxon>
        <taxon>Bacilli</taxon>
        <taxon>Lactobacillales</taxon>
        <taxon>Enterococcaceae</taxon>
        <taxon>Vagococcus</taxon>
    </lineage>
</organism>
<dbReference type="RefSeq" id="WP_166007512.1">
    <property type="nucleotide sequence ID" value="NZ_CP049886.1"/>
</dbReference>
<dbReference type="Gene3D" id="1.10.10.1150">
    <property type="entry name" value="Coenzyme PQQ synthesis protein D (PqqD)"/>
    <property type="match status" value="1"/>
</dbReference>
<dbReference type="AlphaFoldDB" id="A0A6G8AMT0"/>
<dbReference type="Pfam" id="PF05402">
    <property type="entry name" value="PqqD"/>
    <property type="match status" value="1"/>
</dbReference>
<evidence type="ECO:0000313" key="1">
    <source>
        <dbReference type="EMBL" id="QIL46235.1"/>
    </source>
</evidence>
<dbReference type="InterPro" id="IPR041881">
    <property type="entry name" value="PqqD_sf"/>
</dbReference>
<gene>
    <name evidence="1" type="ORF">G7081_03680</name>
</gene>
<accession>A0A6G8AMT0</accession>
<reference evidence="1 2" key="1">
    <citation type="submission" date="2020-03" db="EMBL/GenBank/DDBJ databases">
        <title>Vagococcus sp. nov., isolated from beetles.</title>
        <authorList>
            <person name="Hyun D.-W."/>
            <person name="Bae J.-W."/>
        </authorList>
    </citation>
    <scope>NUCLEOTIDE SEQUENCE [LARGE SCALE GENOMIC DNA]</scope>
    <source>
        <strain evidence="1 2">HDW17A</strain>
    </source>
</reference>
<dbReference type="InterPro" id="IPR008792">
    <property type="entry name" value="PQQD"/>
</dbReference>
<dbReference type="KEGG" id="vah:G7081_03680"/>
<evidence type="ECO:0000313" key="2">
    <source>
        <dbReference type="Proteomes" id="UP000500890"/>
    </source>
</evidence>
<sequence length="117" mass="13824">MEETNDFLNVVYQITPDLEHFVNEEGLVVIAKPQNHWIQRFFRKIYIKIPEAVYMTLDDYGSFIMKQVDGKKTVSQIGEALAAEYEEAGVHLYERLELYMTHLEVNEKWIQPIGRMK</sequence>
<keyword evidence="2" id="KW-1185">Reference proteome</keyword>
<proteinExistence type="predicted"/>
<dbReference type="Proteomes" id="UP000500890">
    <property type="component" value="Chromosome"/>
</dbReference>
<name>A0A6G8AMT0_9ENTE</name>
<protein>
    <submittedName>
        <fullName evidence="1">PqqD family peptide modification chaperone</fullName>
    </submittedName>
</protein>